<dbReference type="AlphaFoldDB" id="A0YBP4"/>
<dbReference type="Gene3D" id="1.20.1250.20">
    <property type="entry name" value="MFS general substrate transporter like domains"/>
    <property type="match status" value="2"/>
</dbReference>
<dbReference type="EMBL" id="AAVT01000002">
    <property type="protein sequence ID" value="EAW31974.1"/>
    <property type="molecule type" value="Genomic_DNA"/>
</dbReference>
<dbReference type="eggNOG" id="COG2211">
    <property type="taxonomic scope" value="Bacteria"/>
</dbReference>
<gene>
    <name evidence="3" type="ORF">GP2143_05970</name>
</gene>
<accession>A0YBP4</accession>
<comment type="similarity">
    <text evidence="1">Belongs to the sodium:galactoside symporter (TC 2.A.2) family.</text>
</comment>
<evidence type="ECO:0000313" key="3">
    <source>
        <dbReference type="EMBL" id="EAW31974.1"/>
    </source>
</evidence>
<evidence type="ECO:0000256" key="1">
    <source>
        <dbReference type="ARBA" id="ARBA00009617"/>
    </source>
</evidence>
<dbReference type="PANTHER" id="PTHR11328">
    <property type="entry name" value="MAJOR FACILITATOR SUPERFAMILY DOMAIN-CONTAINING PROTEIN"/>
    <property type="match status" value="1"/>
</dbReference>
<dbReference type="OrthoDB" id="181905at2"/>
<sequence>MPHVEHTFTAEADKIAFSQKVIYGFGALANNLLGAAIGMMSIVLVTGLKMNPAVVGLLMALPRLTDALTDPLMGFISDHTRSRWGRRKPYIFFGAIFAGLIFALLWQLPSGYSESFYFWYFLLGSILFYLAYTVFATPWVALGYELTPDYHERTRLMGVTNFMGQFAWVGVPWLYAIMQNENLFSDPVEGARSVAIGIGIFVAIIGILPAIYCKERFQSSPEISDQKNDIKESFGEGLKRNVKDFLHGFAITIKFKPFLKLCVATFLVFNGFMLVSAFTSYVIIYYVFGGDQVLGAEYMGWSGTVSAISTFGVIVLVTKLSTRYSKRQLFFFSTGVSIFGFGLKWFCFTPSNPLLLLIPAPFIAFGLGGLFTLMSSMMADVCDLDELNTGERREGMYGSIFWWVVKLGMALALALSGILLNMTGFDIDLAGAQAEKTLFLMRIFDIAIPMVASAIAIWIIVTYDLDEDKANTVRQALEARRNAV</sequence>
<dbReference type="InterPro" id="IPR036259">
    <property type="entry name" value="MFS_trans_sf"/>
</dbReference>
<feature type="transmembrane region" description="Helical" evidence="2">
    <location>
        <begin position="21"/>
        <end position="44"/>
    </location>
</feature>
<dbReference type="STRING" id="247633.GP2143_05970"/>
<dbReference type="Pfam" id="PF13347">
    <property type="entry name" value="MFS_2"/>
    <property type="match status" value="1"/>
</dbReference>
<feature type="transmembrane region" description="Helical" evidence="2">
    <location>
        <begin position="400"/>
        <end position="419"/>
    </location>
</feature>
<dbReference type="GO" id="GO:0015293">
    <property type="term" value="F:symporter activity"/>
    <property type="evidence" value="ECO:0007669"/>
    <property type="project" value="InterPro"/>
</dbReference>
<feature type="transmembrane region" description="Helical" evidence="2">
    <location>
        <begin position="439"/>
        <end position="461"/>
    </location>
</feature>
<dbReference type="SUPFAM" id="SSF103473">
    <property type="entry name" value="MFS general substrate transporter"/>
    <property type="match status" value="1"/>
</dbReference>
<feature type="transmembrane region" description="Helical" evidence="2">
    <location>
        <begin position="354"/>
        <end position="379"/>
    </location>
</feature>
<feature type="transmembrane region" description="Helical" evidence="2">
    <location>
        <begin position="118"/>
        <end position="144"/>
    </location>
</feature>
<keyword evidence="2" id="KW-0812">Transmembrane</keyword>
<protein>
    <recommendedName>
        <fullName evidence="5">MFS transporter</fullName>
    </recommendedName>
</protein>
<feature type="transmembrane region" description="Helical" evidence="2">
    <location>
        <begin position="298"/>
        <end position="317"/>
    </location>
</feature>
<feature type="transmembrane region" description="Helical" evidence="2">
    <location>
        <begin position="190"/>
        <end position="212"/>
    </location>
</feature>
<dbReference type="InterPro" id="IPR039672">
    <property type="entry name" value="MFS_2"/>
</dbReference>
<dbReference type="GO" id="GO:0008643">
    <property type="term" value="P:carbohydrate transport"/>
    <property type="evidence" value="ECO:0007669"/>
    <property type="project" value="InterPro"/>
</dbReference>
<keyword evidence="4" id="KW-1185">Reference proteome</keyword>
<feature type="transmembrane region" description="Helical" evidence="2">
    <location>
        <begin position="156"/>
        <end position="178"/>
    </location>
</feature>
<evidence type="ECO:0000256" key="2">
    <source>
        <dbReference type="SAM" id="Phobius"/>
    </source>
</evidence>
<evidence type="ECO:0000313" key="4">
    <source>
        <dbReference type="Proteomes" id="UP000004931"/>
    </source>
</evidence>
<dbReference type="PANTHER" id="PTHR11328:SF24">
    <property type="entry name" value="MAJOR FACILITATOR SUPERFAMILY (MFS) PROFILE DOMAIN-CONTAINING PROTEIN"/>
    <property type="match status" value="1"/>
</dbReference>
<proteinExistence type="inferred from homology"/>
<name>A0YBP4_9GAMM</name>
<feature type="transmembrane region" description="Helical" evidence="2">
    <location>
        <begin position="261"/>
        <end position="286"/>
    </location>
</feature>
<reference evidence="3 4" key="1">
    <citation type="journal article" date="2010" name="J. Bacteriol.">
        <title>Genome sequence of the oligotrophic marine Gammaproteobacterium HTCC2143, isolated from the Oregon Coast.</title>
        <authorList>
            <person name="Oh H.M."/>
            <person name="Kang I."/>
            <person name="Ferriera S."/>
            <person name="Giovannoni S.J."/>
            <person name="Cho J.C."/>
        </authorList>
    </citation>
    <scope>NUCLEOTIDE SEQUENCE [LARGE SCALE GENOMIC DNA]</scope>
    <source>
        <strain evidence="3 4">HTCC2143</strain>
    </source>
</reference>
<dbReference type="Proteomes" id="UP000004931">
    <property type="component" value="Unassembled WGS sequence"/>
</dbReference>
<organism evidence="3 4">
    <name type="scientific">marine gamma proteobacterium HTCC2143</name>
    <dbReference type="NCBI Taxonomy" id="247633"/>
    <lineage>
        <taxon>Bacteria</taxon>
        <taxon>Pseudomonadati</taxon>
        <taxon>Pseudomonadota</taxon>
        <taxon>Gammaproteobacteria</taxon>
        <taxon>Cellvibrionales</taxon>
        <taxon>Spongiibacteraceae</taxon>
        <taxon>BD1-7 clade</taxon>
    </lineage>
</organism>
<keyword evidence="2" id="KW-1133">Transmembrane helix</keyword>
<feature type="transmembrane region" description="Helical" evidence="2">
    <location>
        <begin position="90"/>
        <end position="106"/>
    </location>
</feature>
<comment type="caution">
    <text evidence="3">The sequence shown here is derived from an EMBL/GenBank/DDBJ whole genome shotgun (WGS) entry which is preliminary data.</text>
</comment>
<keyword evidence="2" id="KW-0472">Membrane</keyword>
<feature type="transmembrane region" description="Helical" evidence="2">
    <location>
        <begin position="329"/>
        <end position="348"/>
    </location>
</feature>
<evidence type="ECO:0008006" key="5">
    <source>
        <dbReference type="Google" id="ProtNLM"/>
    </source>
</evidence>
<dbReference type="GO" id="GO:0005886">
    <property type="term" value="C:plasma membrane"/>
    <property type="evidence" value="ECO:0007669"/>
    <property type="project" value="TreeGrafter"/>
</dbReference>